<dbReference type="InterPro" id="IPR024933">
    <property type="entry name" value="TFP11"/>
</dbReference>
<keyword evidence="5 7" id="KW-0508">mRNA splicing</keyword>
<dbReference type="AlphaFoldDB" id="U4U4Z9"/>
<dbReference type="GO" id="GO:0003676">
    <property type="term" value="F:nucleic acid binding"/>
    <property type="evidence" value="ECO:0007669"/>
    <property type="project" value="InterPro"/>
</dbReference>
<feature type="compositionally biased region" description="Basic and acidic residues" evidence="8">
    <location>
        <begin position="69"/>
        <end position="83"/>
    </location>
</feature>
<dbReference type="Proteomes" id="UP000030742">
    <property type="component" value="Unassembled WGS sequence"/>
</dbReference>
<dbReference type="PIRSF" id="PIRSF017706">
    <property type="entry name" value="TFIP11"/>
    <property type="match status" value="1"/>
</dbReference>
<evidence type="ECO:0000256" key="1">
    <source>
        <dbReference type="ARBA" id="ARBA00004123"/>
    </source>
</evidence>
<evidence type="ECO:0000256" key="5">
    <source>
        <dbReference type="ARBA" id="ARBA00023187"/>
    </source>
</evidence>
<evidence type="ECO:0000256" key="7">
    <source>
        <dbReference type="PIRNR" id="PIRNR017706"/>
    </source>
</evidence>
<dbReference type="InterPro" id="IPR000467">
    <property type="entry name" value="G_patch_dom"/>
</dbReference>
<feature type="domain" description="G-patch" evidence="9">
    <location>
        <begin position="129"/>
        <end position="175"/>
    </location>
</feature>
<dbReference type="Pfam" id="PF01585">
    <property type="entry name" value="G-patch"/>
    <property type="match status" value="1"/>
</dbReference>
<dbReference type="Pfam" id="PF07842">
    <property type="entry name" value="GCFC"/>
    <property type="match status" value="1"/>
</dbReference>
<evidence type="ECO:0000256" key="3">
    <source>
        <dbReference type="ARBA" id="ARBA00022664"/>
    </source>
</evidence>
<dbReference type="GO" id="GO:0071008">
    <property type="term" value="C:U2-type post-mRNA release spliceosomal complex"/>
    <property type="evidence" value="ECO:0007669"/>
    <property type="project" value="TreeGrafter"/>
</dbReference>
<dbReference type="InterPro" id="IPR045211">
    <property type="entry name" value="TFP11/STIP/Ntr1"/>
</dbReference>
<dbReference type="OrthoDB" id="4822at2759"/>
<dbReference type="PROSITE" id="PS50174">
    <property type="entry name" value="G_PATCH"/>
    <property type="match status" value="1"/>
</dbReference>
<reference evidence="10 11" key="1">
    <citation type="journal article" date="2013" name="Genome Biol.">
        <title>Draft genome of the mountain pine beetle, Dendroctonus ponderosae Hopkins, a major forest pest.</title>
        <authorList>
            <person name="Keeling C.I."/>
            <person name="Yuen M.M."/>
            <person name="Liao N.Y."/>
            <person name="Docking T.R."/>
            <person name="Chan S.K."/>
            <person name="Taylor G.A."/>
            <person name="Palmquist D.L."/>
            <person name="Jackman S.D."/>
            <person name="Nguyen A."/>
            <person name="Li M."/>
            <person name="Henderson H."/>
            <person name="Janes J.K."/>
            <person name="Zhao Y."/>
            <person name="Pandoh P."/>
            <person name="Moore R."/>
            <person name="Sperling F.A."/>
            <person name="Huber D.P."/>
            <person name="Birol I."/>
            <person name="Jones S.J."/>
            <person name="Bohlmann J."/>
        </authorList>
    </citation>
    <scope>NUCLEOTIDE SEQUENCE</scope>
</reference>
<evidence type="ECO:0000256" key="8">
    <source>
        <dbReference type="SAM" id="MobiDB-lite"/>
    </source>
</evidence>
<dbReference type="InterPro" id="IPR022783">
    <property type="entry name" value="GCFC_dom"/>
</dbReference>
<dbReference type="PANTHER" id="PTHR23329:SF1">
    <property type="entry name" value="TUFTELIN-INTERACTING PROTEIN 11"/>
    <property type="match status" value="1"/>
</dbReference>
<evidence type="ECO:0000313" key="10">
    <source>
        <dbReference type="EMBL" id="ERL85681.1"/>
    </source>
</evidence>
<keyword evidence="6 7" id="KW-0539">Nucleus</keyword>
<evidence type="ECO:0000256" key="6">
    <source>
        <dbReference type="ARBA" id="ARBA00023242"/>
    </source>
</evidence>
<dbReference type="InterPro" id="IPR022159">
    <property type="entry name" value="STIP/TFIP11_N"/>
</dbReference>
<dbReference type="PANTHER" id="PTHR23329">
    <property type="entry name" value="TUFTELIN-INTERACTING PROTEIN 11-RELATED"/>
    <property type="match status" value="1"/>
</dbReference>
<feature type="region of interest" description="Disordered" evidence="8">
    <location>
        <begin position="1"/>
        <end position="103"/>
    </location>
</feature>
<evidence type="ECO:0000256" key="2">
    <source>
        <dbReference type="ARBA" id="ARBA00010900"/>
    </source>
</evidence>
<dbReference type="EMBL" id="KB631738">
    <property type="protein sequence ID" value="ERL85681.1"/>
    <property type="molecule type" value="Genomic_DNA"/>
</dbReference>
<name>U4U4Z9_DENPD</name>
<comment type="subcellular location">
    <subcellularLocation>
        <location evidence="1 7">Nucleus</location>
    </subcellularLocation>
</comment>
<dbReference type="Pfam" id="PF12457">
    <property type="entry name" value="TIP_N"/>
    <property type="match status" value="1"/>
</dbReference>
<evidence type="ECO:0000313" key="11">
    <source>
        <dbReference type="Proteomes" id="UP000030742"/>
    </source>
</evidence>
<evidence type="ECO:0000259" key="9">
    <source>
        <dbReference type="PROSITE" id="PS50174"/>
    </source>
</evidence>
<feature type="compositionally biased region" description="Acidic residues" evidence="8">
    <location>
        <begin position="1"/>
        <end position="17"/>
    </location>
</feature>
<organism evidence="10 11">
    <name type="scientific">Dendroctonus ponderosae</name>
    <name type="common">Mountain pine beetle</name>
    <dbReference type="NCBI Taxonomy" id="77166"/>
    <lineage>
        <taxon>Eukaryota</taxon>
        <taxon>Metazoa</taxon>
        <taxon>Ecdysozoa</taxon>
        <taxon>Arthropoda</taxon>
        <taxon>Hexapoda</taxon>
        <taxon>Insecta</taxon>
        <taxon>Pterygota</taxon>
        <taxon>Neoptera</taxon>
        <taxon>Endopterygota</taxon>
        <taxon>Coleoptera</taxon>
        <taxon>Polyphaga</taxon>
        <taxon>Cucujiformia</taxon>
        <taxon>Curculionidae</taxon>
        <taxon>Scolytinae</taxon>
        <taxon>Dendroctonus</taxon>
    </lineage>
</organism>
<keyword evidence="4 7" id="KW-0747">Spliceosome</keyword>
<accession>U4U4Z9</accession>
<keyword evidence="3 7" id="KW-0507">mRNA processing</keyword>
<proteinExistence type="inferred from homology"/>
<dbReference type="SMART" id="SM00443">
    <property type="entry name" value="G_patch"/>
    <property type="match status" value="1"/>
</dbReference>
<dbReference type="STRING" id="77166.U4U4Z9"/>
<gene>
    <name evidence="10" type="ORF">D910_03097</name>
</gene>
<feature type="compositionally biased region" description="Basic and acidic residues" evidence="8">
    <location>
        <begin position="91"/>
        <end position="101"/>
    </location>
</feature>
<comment type="similarity">
    <text evidence="2 7">Belongs to the TFP11/STIP family.</text>
</comment>
<protein>
    <recommendedName>
        <fullName evidence="9">G-patch domain-containing protein</fullName>
    </recommendedName>
</protein>
<sequence>MEDDMEKFEITDYDLENEFNINRPRIWADDSDDEPETKKTHRNSNKPKNYSAPIGFVTGGVQQAGKKTKQPEVKHESEDEHKPGTSFRVQHSSESEEEAPRIDIAGFRTKSKVDPALINQGMGNWEKHTKGIGAKLLLQMGYEPGKGLGKDLQGIAAPVEAHLRKGRGAIGAYGPEKAASVPKLKEQIKPKEGDDRDLKGPSKWKRTDVAAKKSRYYYRSVDDVIEKGKKPGRAQNSISSELAKVKVIDMTGPQQRVLSGYHALSGLKAPAGVEHFEDVVHKKCQNFALPEIQHNLNMLVDMCEQDIIRTDRETRLVEDKLVALNQEQVIIKNEITEEDKLVNNLKHVLDVVDKLLDPFQDYSLGQIGEIFRGLLKDYTEEYRRYELGELAPGLVGPLLTSALANWNPLQQPSQYTDLFDQWKAILEEPQQRGTLEGNKVGIQPYDSLIWHTWVPVMRACISSWNPRNCDPLINLIEAWKPTLPMWILNNAYDQMIMPRILEAVNGWNPLTDTIPIHLWIHPWIPLLDERLHEKVYPIIQEKLGAALSGWHPSDRSAKLMLQPWQRALSPGSFLAFLLKHIVPKLQHCMQSMLINPHQQLLDPWQWVMDWKDMLSISNMTLILDKFFFPRWLQTLAMWLNHSPNYTQVTEWYSGWKRMLSVDLLAQPTIKDSFHKALEMMSRATTIIQQPGAKESISYLSSSGVNSTPAAPAPPKIDSFAEAVRTAAKIPQGFKDLVTKRCEERGILFVPIPNKYHEAKQVYRIGTNGVQCYIDRNVIFYSQNGSTWIPTSLNRLLDVSC</sequence>
<evidence type="ECO:0000256" key="4">
    <source>
        <dbReference type="ARBA" id="ARBA00022728"/>
    </source>
</evidence>
<dbReference type="GO" id="GO:0000390">
    <property type="term" value="P:spliceosomal complex disassembly"/>
    <property type="evidence" value="ECO:0007669"/>
    <property type="project" value="InterPro"/>
</dbReference>